<accession>U6L022</accession>
<dbReference type="AlphaFoldDB" id="U6L022"/>
<dbReference type="GeneID" id="25249486"/>
<dbReference type="Gene3D" id="2.40.50.40">
    <property type="match status" value="1"/>
</dbReference>
<dbReference type="InterPro" id="IPR016197">
    <property type="entry name" value="Chromo-like_dom_sf"/>
</dbReference>
<evidence type="ECO:0000313" key="1">
    <source>
        <dbReference type="EMBL" id="CDJ41909.1"/>
    </source>
</evidence>
<protein>
    <submittedName>
        <fullName evidence="1">Uncharacterized protein</fullName>
    </submittedName>
</protein>
<reference evidence="1" key="2">
    <citation type="submission" date="2013-10" db="EMBL/GenBank/DDBJ databases">
        <authorList>
            <person name="Aslett M."/>
        </authorList>
    </citation>
    <scope>NUCLEOTIDE SEQUENCE [LARGE SCALE GENOMIC DNA]</scope>
    <source>
        <strain evidence="1">Houghton</strain>
    </source>
</reference>
<name>U6L022_EIMTE</name>
<dbReference type="VEuPathDB" id="ToxoDB:ETH_00001345"/>
<gene>
    <name evidence="1" type="ORF">ETH_00001345</name>
</gene>
<dbReference type="RefSeq" id="XP_013232659.1">
    <property type="nucleotide sequence ID" value="XM_013377205.1"/>
</dbReference>
<dbReference type="Proteomes" id="UP000030747">
    <property type="component" value="Unassembled WGS sequence"/>
</dbReference>
<dbReference type="SUPFAM" id="SSF54160">
    <property type="entry name" value="Chromo domain-like"/>
    <property type="match status" value="1"/>
</dbReference>
<evidence type="ECO:0000313" key="2">
    <source>
        <dbReference type="Proteomes" id="UP000030747"/>
    </source>
</evidence>
<dbReference type="EMBL" id="HG675681">
    <property type="protein sequence ID" value="CDJ41909.1"/>
    <property type="molecule type" value="Genomic_DNA"/>
</dbReference>
<organism evidence="1 2">
    <name type="scientific">Eimeria tenella</name>
    <name type="common">Coccidian parasite</name>
    <dbReference type="NCBI Taxonomy" id="5802"/>
    <lineage>
        <taxon>Eukaryota</taxon>
        <taxon>Sar</taxon>
        <taxon>Alveolata</taxon>
        <taxon>Apicomplexa</taxon>
        <taxon>Conoidasida</taxon>
        <taxon>Coccidia</taxon>
        <taxon>Eucoccidiorida</taxon>
        <taxon>Eimeriorina</taxon>
        <taxon>Eimeriidae</taxon>
        <taxon>Eimeria</taxon>
    </lineage>
</organism>
<sequence>MIGENPLTAANLDIVGALAPTLTLLMTKLFRQLCDRAQSHIQKAKWQQKYYADKKRRAVEYAVGDKLVPHRPRPPHLVPPKADAAWPPIRNTAGNPTEEYEVDYIMDQRGSGADAQYLVKWCAIQALLQCLCTTTGLHLPSGVGPHIVDFIFPCWTACCIADRRPGGVGFHGNQIGRAGAVRN</sequence>
<proteinExistence type="predicted"/>
<dbReference type="OrthoDB" id="433924at2759"/>
<reference evidence="1" key="1">
    <citation type="submission" date="2013-10" db="EMBL/GenBank/DDBJ databases">
        <title>Genomic analysis of the causative agents of coccidiosis in chickens.</title>
        <authorList>
            <person name="Reid A.J."/>
            <person name="Blake D."/>
            <person name="Billington K."/>
            <person name="Browne H."/>
            <person name="Dunn M."/>
            <person name="Hung S."/>
            <person name="Kawahara F."/>
            <person name="Miranda-Saavedra D."/>
            <person name="Mourier T."/>
            <person name="Nagra H."/>
            <person name="Otto T.D."/>
            <person name="Rawlings N."/>
            <person name="Sanchez A."/>
            <person name="Sanders M."/>
            <person name="Subramaniam C."/>
            <person name="Tay Y."/>
            <person name="Dear P."/>
            <person name="Doerig C."/>
            <person name="Gruber A."/>
            <person name="Parkinson J."/>
            <person name="Shirley M."/>
            <person name="Wan K.L."/>
            <person name="Berriman M."/>
            <person name="Tomley F."/>
            <person name="Pain A."/>
        </authorList>
    </citation>
    <scope>NUCLEOTIDE SEQUENCE [LARGE SCALE GENOMIC DNA]</scope>
    <source>
        <strain evidence="1">Houghton</strain>
    </source>
</reference>
<keyword evidence="2" id="KW-1185">Reference proteome</keyword>